<sequence length="87" mass="9688">MQFSQVRSISAMVRRPIIWGVIFAIIGAVGWVFSVVLAVITLGATKVIANIFGYLFILSLPVAGIWELIIWIKDRKNKNGTNIQSKK</sequence>
<keyword evidence="1" id="KW-0812">Transmembrane</keyword>
<dbReference type="Proteomes" id="UP000177117">
    <property type="component" value="Unassembled WGS sequence"/>
</dbReference>
<feature type="transmembrane region" description="Helical" evidence="1">
    <location>
        <begin position="51"/>
        <end position="72"/>
    </location>
</feature>
<keyword evidence="1" id="KW-1133">Transmembrane helix</keyword>
<dbReference type="AlphaFoldDB" id="A0A1F8EJB1"/>
<evidence type="ECO:0000313" key="2">
    <source>
        <dbReference type="EMBL" id="OGN00149.1"/>
    </source>
</evidence>
<accession>A0A1F8EJB1</accession>
<keyword evidence="1" id="KW-0472">Membrane</keyword>
<organism evidence="2 3">
    <name type="scientific">Candidatus Yanofskybacteria bacterium RIFCSPHIGHO2_01_FULL_41_53</name>
    <dbReference type="NCBI Taxonomy" id="1802663"/>
    <lineage>
        <taxon>Bacteria</taxon>
        <taxon>Candidatus Yanofskyibacteriota</taxon>
    </lineage>
</organism>
<proteinExistence type="predicted"/>
<reference evidence="2 3" key="1">
    <citation type="journal article" date="2016" name="Nat. Commun.">
        <title>Thousands of microbial genomes shed light on interconnected biogeochemical processes in an aquifer system.</title>
        <authorList>
            <person name="Anantharaman K."/>
            <person name="Brown C.T."/>
            <person name="Hug L.A."/>
            <person name="Sharon I."/>
            <person name="Castelle C.J."/>
            <person name="Probst A.J."/>
            <person name="Thomas B.C."/>
            <person name="Singh A."/>
            <person name="Wilkins M.J."/>
            <person name="Karaoz U."/>
            <person name="Brodie E.L."/>
            <person name="Williams K.H."/>
            <person name="Hubbard S.S."/>
            <person name="Banfield J.F."/>
        </authorList>
    </citation>
    <scope>NUCLEOTIDE SEQUENCE [LARGE SCALE GENOMIC DNA]</scope>
</reference>
<protein>
    <submittedName>
        <fullName evidence="2">Uncharacterized protein</fullName>
    </submittedName>
</protein>
<dbReference type="EMBL" id="MGJD01000028">
    <property type="protein sequence ID" value="OGN00149.1"/>
    <property type="molecule type" value="Genomic_DNA"/>
</dbReference>
<comment type="caution">
    <text evidence="2">The sequence shown here is derived from an EMBL/GenBank/DDBJ whole genome shotgun (WGS) entry which is preliminary data.</text>
</comment>
<evidence type="ECO:0000313" key="3">
    <source>
        <dbReference type="Proteomes" id="UP000177117"/>
    </source>
</evidence>
<feature type="transmembrane region" description="Helical" evidence="1">
    <location>
        <begin position="21"/>
        <end position="45"/>
    </location>
</feature>
<gene>
    <name evidence="2" type="ORF">A2650_04345</name>
</gene>
<name>A0A1F8EJB1_9BACT</name>
<evidence type="ECO:0000256" key="1">
    <source>
        <dbReference type="SAM" id="Phobius"/>
    </source>
</evidence>